<reference evidence="1" key="1">
    <citation type="submission" date="2022-06" db="EMBL/GenBank/DDBJ databases">
        <authorList>
            <person name="Goudenege D."/>
            <person name="Le Roux F."/>
        </authorList>
    </citation>
    <scope>NUCLEOTIDE SEQUENCE</scope>
    <source>
        <strain evidence="1">12-063</strain>
    </source>
</reference>
<gene>
    <name evidence="1" type="ORF">VAE063_610002</name>
</gene>
<evidence type="ECO:0000313" key="1">
    <source>
        <dbReference type="EMBL" id="CAH8207417.1"/>
    </source>
</evidence>
<dbReference type="Proteomes" id="UP001152658">
    <property type="component" value="Unassembled WGS sequence"/>
</dbReference>
<sequence>MKDTSYHQLLQSTFENALLHLYFKINTSKVFVKEEQRNKIIIDFLKPKVKLAQYSSIKKKLKTVCLMKNKLGSIEKHLDSIVSQYVSVETNNDVGKLYSVLESFESAGLETKLIEETPKTESDVVYLDRSHIEHCFSDDNRQVRPISLFIKTEDLSKFLKCLTEQNFFQFESSQSNEELKTYHYQLQAIN</sequence>
<proteinExistence type="predicted"/>
<dbReference type="Pfam" id="PF11140">
    <property type="entry name" value="DUF2913"/>
    <property type="match status" value="1"/>
</dbReference>
<evidence type="ECO:0000313" key="2">
    <source>
        <dbReference type="Proteomes" id="UP001152658"/>
    </source>
</evidence>
<protein>
    <recommendedName>
        <fullName evidence="3">DUF2913 family protein</fullName>
    </recommendedName>
</protein>
<dbReference type="InterPro" id="IPR021316">
    <property type="entry name" value="DUF2913"/>
</dbReference>
<organism evidence="1 2">
    <name type="scientific">Vibrio aestuarianus</name>
    <dbReference type="NCBI Taxonomy" id="28171"/>
    <lineage>
        <taxon>Bacteria</taxon>
        <taxon>Pseudomonadati</taxon>
        <taxon>Pseudomonadota</taxon>
        <taxon>Gammaproteobacteria</taxon>
        <taxon>Vibrionales</taxon>
        <taxon>Vibrionaceae</taxon>
        <taxon>Vibrio</taxon>
    </lineage>
</organism>
<dbReference type="RefSeq" id="WP_161686119.1">
    <property type="nucleotide sequence ID" value="NZ_CALYLC010000044.1"/>
</dbReference>
<accession>A0ABN8TPC4</accession>
<dbReference type="EMBL" id="CALYLK010000099">
    <property type="protein sequence ID" value="CAH8207417.1"/>
    <property type="molecule type" value="Genomic_DNA"/>
</dbReference>
<evidence type="ECO:0008006" key="3">
    <source>
        <dbReference type="Google" id="ProtNLM"/>
    </source>
</evidence>
<comment type="caution">
    <text evidence="1">The sequence shown here is derived from an EMBL/GenBank/DDBJ whole genome shotgun (WGS) entry which is preliminary data.</text>
</comment>
<name>A0ABN8TPC4_9VIBR</name>
<keyword evidence="2" id="KW-1185">Reference proteome</keyword>